<dbReference type="Gene3D" id="3.40.1190.20">
    <property type="match status" value="1"/>
</dbReference>
<dbReference type="Pfam" id="PF00294">
    <property type="entry name" value="PfkB"/>
    <property type="match status" value="1"/>
</dbReference>
<keyword evidence="6" id="KW-1185">Reference proteome</keyword>
<dbReference type="SUPFAM" id="SSF53613">
    <property type="entry name" value="Ribokinase-like"/>
    <property type="match status" value="1"/>
</dbReference>
<dbReference type="PANTHER" id="PTHR43320:SF3">
    <property type="entry name" value="CARBOHYDRATE KINASE PFKB DOMAIN-CONTAINING PROTEIN"/>
    <property type="match status" value="1"/>
</dbReference>
<evidence type="ECO:0000256" key="2">
    <source>
        <dbReference type="ARBA" id="ARBA00022679"/>
    </source>
</evidence>
<dbReference type="CDD" id="cd01168">
    <property type="entry name" value="adenosine_kinase"/>
    <property type="match status" value="1"/>
</dbReference>
<evidence type="ECO:0000313" key="5">
    <source>
        <dbReference type="EMBL" id="KAK3259868.1"/>
    </source>
</evidence>
<sequence length="369" mass="39210">MVDFAAAVDDSFLEQLQLEDLEKGGRKCISDEERAAVLAILEGKDYKLSAGGSLSNTLVAISRMSKYATRHPGATMPYGRQNLSVSVACSLGPDPLGDFYRSKLGRAGVQVLSPAADTGTTGSVVVLTTPDANRTMLSYQGTSASMDYTPTLDANVTGAGVLIVEGYLWEMPETINCIKKAIATARKNGTKVALTASDASCVERHGMEFWSLLEDGSIDVFFANEAEALAMCAIKGVDVANAPAAVDYLSQHCKLVAVTAGRHGSYLRRNKQTAHVLPFWTEKPPVDTCGAGDAYAAGVIYGLVSGAELEEMGQMGSRIASAVISHAGARFTVGDAEELSRERLFNRPYSNAPVQQLDSAENSLDDVYS</sequence>
<proteinExistence type="inferred from homology"/>
<dbReference type="Gene3D" id="3.30.1110.10">
    <property type="match status" value="1"/>
</dbReference>
<dbReference type="InterPro" id="IPR029056">
    <property type="entry name" value="Ribokinase-like"/>
</dbReference>
<keyword evidence="2" id="KW-0808">Transferase</keyword>
<evidence type="ECO:0000313" key="6">
    <source>
        <dbReference type="Proteomes" id="UP001190700"/>
    </source>
</evidence>
<dbReference type="InterPro" id="IPR052700">
    <property type="entry name" value="Carb_kinase_PfkB-like"/>
</dbReference>
<evidence type="ECO:0000259" key="4">
    <source>
        <dbReference type="Pfam" id="PF00294"/>
    </source>
</evidence>
<dbReference type="Proteomes" id="UP001190700">
    <property type="component" value="Unassembled WGS sequence"/>
</dbReference>
<keyword evidence="3" id="KW-0418">Kinase</keyword>
<evidence type="ECO:0000256" key="1">
    <source>
        <dbReference type="ARBA" id="ARBA00010688"/>
    </source>
</evidence>
<dbReference type="InterPro" id="IPR002173">
    <property type="entry name" value="Carboh/pur_kinase_PfkB_CS"/>
</dbReference>
<evidence type="ECO:0000256" key="3">
    <source>
        <dbReference type="ARBA" id="ARBA00022777"/>
    </source>
</evidence>
<dbReference type="PANTHER" id="PTHR43320">
    <property type="entry name" value="SUGAR KINASE"/>
    <property type="match status" value="1"/>
</dbReference>
<dbReference type="GO" id="GO:0016301">
    <property type="term" value="F:kinase activity"/>
    <property type="evidence" value="ECO:0007669"/>
    <property type="project" value="UniProtKB-KW"/>
</dbReference>
<accession>A0AAE0FHP8</accession>
<reference evidence="5 6" key="1">
    <citation type="journal article" date="2015" name="Genome Biol. Evol.">
        <title>Comparative Genomics of a Bacterivorous Green Alga Reveals Evolutionary Causalities and Consequences of Phago-Mixotrophic Mode of Nutrition.</title>
        <authorList>
            <person name="Burns J.A."/>
            <person name="Paasch A."/>
            <person name="Narechania A."/>
            <person name="Kim E."/>
        </authorList>
    </citation>
    <scope>NUCLEOTIDE SEQUENCE [LARGE SCALE GENOMIC DNA]</scope>
    <source>
        <strain evidence="5 6">PLY_AMNH</strain>
    </source>
</reference>
<dbReference type="PROSITE" id="PS00584">
    <property type="entry name" value="PFKB_KINASES_2"/>
    <property type="match status" value="1"/>
</dbReference>
<protein>
    <recommendedName>
        <fullName evidence="4">Carbohydrate kinase PfkB domain-containing protein</fullName>
    </recommendedName>
</protein>
<dbReference type="EMBL" id="LGRX02018408">
    <property type="protein sequence ID" value="KAK3259868.1"/>
    <property type="molecule type" value="Genomic_DNA"/>
</dbReference>
<comment type="caution">
    <text evidence="5">The sequence shown here is derived from an EMBL/GenBank/DDBJ whole genome shotgun (WGS) entry which is preliminary data.</text>
</comment>
<dbReference type="InterPro" id="IPR011611">
    <property type="entry name" value="PfkB_dom"/>
</dbReference>
<name>A0AAE0FHP8_9CHLO</name>
<feature type="domain" description="Carbohydrate kinase PfkB" evidence="4">
    <location>
        <begin position="39"/>
        <end position="331"/>
    </location>
</feature>
<organism evidence="5 6">
    <name type="scientific">Cymbomonas tetramitiformis</name>
    <dbReference type="NCBI Taxonomy" id="36881"/>
    <lineage>
        <taxon>Eukaryota</taxon>
        <taxon>Viridiplantae</taxon>
        <taxon>Chlorophyta</taxon>
        <taxon>Pyramimonadophyceae</taxon>
        <taxon>Pyramimonadales</taxon>
        <taxon>Pyramimonadaceae</taxon>
        <taxon>Cymbomonas</taxon>
    </lineage>
</organism>
<gene>
    <name evidence="5" type="ORF">CYMTET_31149</name>
</gene>
<dbReference type="AlphaFoldDB" id="A0AAE0FHP8"/>
<comment type="similarity">
    <text evidence="1">Belongs to the carbohydrate kinase PfkB family.</text>
</comment>